<sequence length="330" mass="37657">MLKQTVFKLHFTGPLHIGKGLGEAYDTTDSLLHSDTISGFIASLFCLKNNDGNDVLDFMQSYRVSSAFPFYRSNYFLPLPVSATEILNVLDTEKPKAGKMIKKIEYVPLNGWKKLATGQALDVKKEKLSPCGKILFPEDVEAVSVFKDNLEQRVSVSRDGESDAVPFYFEKRYFVKDGGLYFFCEASPEVTDRIEEILMFGQGIGIGTDKSVGNGQYEVTRDTIEMEWTTEEADRYQLISLYCPQKEELINVEMEKNDYQLVKRGGFIAGTTLDKFRHLRKKSVYMFTEGSIFRSHKPIGKIENVRPQWNDELLHPVYRDGRAFCLPVKI</sequence>
<protein>
    <recommendedName>
        <fullName evidence="2">CRISPR system Cms protein Csm4</fullName>
    </recommendedName>
</protein>
<gene>
    <name evidence="6" type="ORF">SAMN05444380_102128</name>
</gene>
<dbReference type="Pfam" id="PF17953">
    <property type="entry name" value="Csm4_C"/>
    <property type="match status" value="1"/>
</dbReference>
<evidence type="ECO:0000313" key="7">
    <source>
        <dbReference type="Proteomes" id="UP000181976"/>
    </source>
</evidence>
<dbReference type="eggNOG" id="COG1567">
    <property type="taxonomic scope" value="Bacteria"/>
</dbReference>
<dbReference type="GO" id="GO:0051607">
    <property type="term" value="P:defense response to virus"/>
    <property type="evidence" value="ECO:0007669"/>
    <property type="project" value="UniProtKB-KW"/>
</dbReference>
<dbReference type="InterPro" id="IPR040932">
    <property type="entry name" value="Csm4_C"/>
</dbReference>
<evidence type="ECO:0000256" key="4">
    <source>
        <dbReference type="ARBA" id="ARBA00023118"/>
    </source>
</evidence>
<dbReference type="InterPro" id="IPR005510">
    <property type="entry name" value="Csm4"/>
</dbReference>
<evidence type="ECO:0000259" key="5">
    <source>
        <dbReference type="Pfam" id="PF17953"/>
    </source>
</evidence>
<accession>A0A1I1VD52</accession>
<reference evidence="6 7" key="1">
    <citation type="submission" date="2016-10" db="EMBL/GenBank/DDBJ databases">
        <authorList>
            <person name="de Groot N.N."/>
        </authorList>
    </citation>
    <scope>NUCLEOTIDE SEQUENCE [LARGE SCALE GENOMIC DNA]</scope>
    <source>
        <strain evidence="6 7">DSM 19012</strain>
    </source>
</reference>
<dbReference type="RefSeq" id="WP_010528688.1">
    <property type="nucleotide sequence ID" value="NZ_AFSL01000095.1"/>
</dbReference>
<feature type="domain" description="Csm4 C-terminal" evidence="5">
    <location>
        <begin position="232"/>
        <end position="328"/>
    </location>
</feature>
<dbReference type="OrthoDB" id="7059961at2"/>
<comment type="similarity">
    <text evidence="1">Belongs to the CRISPR-associated Csm4 family.</text>
</comment>
<evidence type="ECO:0000256" key="2">
    <source>
        <dbReference type="ARBA" id="ARBA00016109"/>
    </source>
</evidence>
<dbReference type="AlphaFoldDB" id="A0A1I1VD52"/>
<dbReference type="GO" id="GO:0003723">
    <property type="term" value="F:RNA binding"/>
    <property type="evidence" value="ECO:0007669"/>
    <property type="project" value="UniProtKB-KW"/>
</dbReference>
<evidence type="ECO:0000313" key="6">
    <source>
        <dbReference type="EMBL" id="SFD80799.1"/>
    </source>
</evidence>
<dbReference type="STRING" id="385682.SAMN05444380_102128"/>
<dbReference type="EMBL" id="FONA01000002">
    <property type="protein sequence ID" value="SFD80799.1"/>
    <property type="molecule type" value="Genomic_DNA"/>
</dbReference>
<keyword evidence="3" id="KW-0694">RNA-binding</keyword>
<dbReference type="Proteomes" id="UP000181976">
    <property type="component" value="Unassembled WGS sequence"/>
</dbReference>
<keyword evidence="7" id="KW-1185">Reference proteome</keyword>
<proteinExistence type="inferred from homology"/>
<name>A0A1I1VD52_9BACT</name>
<organism evidence="6 7">
    <name type="scientific">Thermophagus xiamenensis</name>
    <dbReference type="NCBI Taxonomy" id="385682"/>
    <lineage>
        <taxon>Bacteria</taxon>
        <taxon>Pseudomonadati</taxon>
        <taxon>Bacteroidota</taxon>
        <taxon>Bacteroidia</taxon>
        <taxon>Marinilabiliales</taxon>
        <taxon>Marinilabiliaceae</taxon>
        <taxon>Thermophagus</taxon>
    </lineage>
</organism>
<evidence type="ECO:0000256" key="3">
    <source>
        <dbReference type="ARBA" id="ARBA00022884"/>
    </source>
</evidence>
<keyword evidence="4" id="KW-0051">Antiviral defense</keyword>
<dbReference type="InParanoid" id="A0A1I1VD52"/>
<evidence type="ECO:0000256" key="1">
    <source>
        <dbReference type="ARBA" id="ARBA00005772"/>
    </source>
</evidence>
<dbReference type="NCBIfam" id="TIGR01903">
    <property type="entry name" value="cas5_csm4"/>
    <property type="match status" value="1"/>
</dbReference>